<dbReference type="GO" id="GO:0006355">
    <property type="term" value="P:regulation of DNA-templated transcription"/>
    <property type="evidence" value="ECO:0007669"/>
    <property type="project" value="InterPro"/>
</dbReference>
<evidence type="ECO:0000313" key="5">
    <source>
        <dbReference type="Proteomes" id="UP000027100"/>
    </source>
</evidence>
<comment type="caution">
    <text evidence="4">The sequence shown here is derived from an EMBL/GenBank/DDBJ whole genome shotgun (WGS) entry which is preliminary data.</text>
</comment>
<dbReference type="STRING" id="1280954.HPO_00275"/>
<dbReference type="Gene3D" id="1.25.40.10">
    <property type="entry name" value="Tetratricopeptide repeat domain"/>
    <property type="match status" value="1"/>
</dbReference>
<dbReference type="InterPro" id="IPR036388">
    <property type="entry name" value="WH-like_DNA-bd_sf"/>
</dbReference>
<organism evidence="4 5">
    <name type="scientific">Hyphomonas polymorpha PS728</name>
    <dbReference type="NCBI Taxonomy" id="1280954"/>
    <lineage>
        <taxon>Bacteria</taxon>
        <taxon>Pseudomonadati</taxon>
        <taxon>Pseudomonadota</taxon>
        <taxon>Alphaproteobacteria</taxon>
        <taxon>Hyphomonadales</taxon>
        <taxon>Hyphomonadaceae</taxon>
        <taxon>Hyphomonas</taxon>
    </lineage>
</organism>
<evidence type="ECO:0000259" key="3">
    <source>
        <dbReference type="PROSITE" id="PS51755"/>
    </source>
</evidence>
<dbReference type="PATRIC" id="fig|1280954.3.peg.59"/>
<proteinExistence type="predicted"/>
<keyword evidence="1 2" id="KW-0238">DNA-binding</keyword>
<keyword evidence="5" id="KW-1185">Reference proteome</keyword>
<dbReference type="Pfam" id="PF00486">
    <property type="entry name" value="Trans_reg_C"/>
    <property type="match status" value="1"/>
</dbReference>
<evidence type="ECO:0000256" key="2">
    <source>
        <dbReference type="PROSITE-ProRule" id="PRU01091"/>
    </source>
</evidence>
<name>A0A062VNS5_9PROT</name>
<dbReference type="eggNOG" id="COG3710">
    <property type="taxonomic scope" value="Bacteria"/>
</dbReference>
<dbReference type="Proteomes" id="UP000027100">
    <property type="component" value="Unassembled WGS sequence"/>
</dbReference>
<evidence type="ECO:0000256" key="1">
    <source>
        <dbReference type="ARBA" id="ARBA00023125"/>
    </source>
</evidence>
<feature type="DNA-binding region" description="OmpR/PhoB-type" evidence="2">
    <location>
        <begin position="11"/>
        <end position="109"/>
    </location>
</feature>
<dbReference type="CDD" id="cd00383">
    <property type="entry name" value="trans_reg_C"/>
    <property type="match status" value="1"/>
</dbReference>
<dbReference type="PROSITE" id="PS51755">
    <property type="entry name" value="OMPR_PHOB"/>
    <property type="match status" value="1"/>
</dbReference>
<dbReference type="eggNOG" id="COG5616">
    <property type="taxonomic scope" value="Bacteria"/>
</dbReference>
<dbReference type="SUPFAM" id="SSF46894">
    <property type="entry name" value="C-terminal effector domain of the bipartite response regulators"/>
    <property type="match status" value="1"/>
</dbReference>
<evidence type="ECO:0000313" key="4">
    <source>
        <dbReference type="EMBL" id="KDA00418.1"/>
    </source>
</evidence>
<feature type="domain" description="OmpR/PhoB-type" evidence="3">
    <location>
        <begin position="11"/>
        <end position="109"/>
    </location>
</feature>
<dbReference type="InterPro" id="IPR011990">
    <property type="entry name" value="TPR-like_helical_dom_sf"/>
</dbReference>
<reference evidence="4 5" key="1">
    <citation type="journal article" date="2014" name="Antonie Van Leeuwenhoek">
        <title>Hyphomonas beringensis sp. nov. and Hyphomonas chukchiensis sp. nov., isolated from surface seawater of the Bering Sea and Chukchi Sea.</title>
        <authorList>
            <person name="Li C."/>
            <person name="Lai Q."/>
            <person name="Li G."/>
            <person name="Dong C."/>
            <person name="Wang J."/>
            <person name="Liao Y."/>
            <person name="Shao Z."/>
        </authorList>
    </citation>
    <scope>NUCLEOTIDE SEQUENCE [LARGE SCALE GENOMIC DNA]</scope>
    <source>
        <strain evidence="4 5">PS728</strain>
    </source>
</reference>
<sequence>MNKAGPHGGTLCTLMIGPFRVEPTALTIAGPAGTVTLEPKVMDVLLVLAARRGEVVLRQELIEAVWAVEHGGDESLTRAISILRKALGDVHGQRTLIETVPRRGYRLLLEPQPAAPVPLAVPDAPSPALPPQKRLLHRIWPLAAGSTLALAFLMGSTAWMSGEKNVLEPLPGVVSVGEFTIAGDDPSLRDIADALPIAVSTGLSGNGLRPMAESAEARPDAQYRLTGSISRRGSAVRADLHLTDPASDYVVWSLGMVAHEEKAVRLPEFTAVKAAQMLRCLHDLRTQIPVRNTEGLILLREICENARSKSLETSSAIRALYVNDPSLPGAKGLSAFAMAAAGSSEGGEAENPAARQLREESQRLAEEVLSEDPHNLFASLAMAALEAHNGDWLAEEAWLLRAARQADARNLVTSDMVAFLRRTGRVEEASFGLRDTLRSHPSSSVWRTRRGWLEASMGNLAEARREFDIVERGDPGFEELAQRTDQFALFHEEPAIALEKKRAAIAAAGRPPDNRERCQIAFLEEKLASEPDVARVDSVCVRTQIDWRIRMFTQLGDLDRAFAEVRSFRKGRSYHEIVFFYPDMAPFRNDARFWPLVADMGLVNYWRETNRWPDFCREPDLPQPCRVGADLALRAHASNL</sequence>
<dbReference type="InterPro" id="IPR016032">
    <property type="entry name" value="Sig_transdc_resp-reg_C-effctor"/>
</dbReference>
<dbReference type="SUPFAM" id="SSF48452">
    <property type="entry name" value="TPR-like"/>
    <property type="match status" value="1"/>
</dbReference>
<accession>A0A062VNS5</accession>
<protein>
    <submittedName>
        <fullName evidence="4">DNA-binding protein</fullName>
    </submittedName>
</protein>
<dbReference type="Gene3D" id="1.10.10.10">
    <property type="entry name" value="Winged helix-like DNA-binding domain superfamily/Winged helix DNA-binding domain"/>
    <property type="match status" value="1"/>
</dbReference>
<dbReference type="AlphaFoldDB" id="A0A062VNS5"/>
<dbReference type="GO" id="GO:0000160">
    <property type="term" value="P:phosphorelay signal transduction system"/>
    <property type="evidence" value="ECO:0007669"/>
    <property type="project" value="InterPro"/>
</dbReference>
<dbReference type="GO" id="GO:0003677">
    <property type="term" value="F:DNA binding"/>
    <property type="evidence" value="ECO:0007669"/>
    <property type="project" value="UniProtKB-UniRule"/>
</dbReference>
<dbReference type="EMBL" id="ARYM01000001">
    <property type="protein sequence ID" value="KDA00418.1"/>
    <property type="molecule type" value="Genomic_DNA"/>
</dbReference>
<gene>
    <name evidence="4" type="ORF">HPO_00275</name>
</gene>
<dbReference type="InterPro" id="IPR001867">
    <property type="entry name" value="OmpR/PhoB-type_DNA-bd"/>
</dbReference>
<dbReference type="SMART" id="SM00862">
    <property type="entry name" value="Trans_reg_C"/>
    <property type="match status" value="1"/>
</dbReference>